<evidence type="ECO:0000313" key="1">
    <source>
        <dbReference type="EMBL" id="TVU42982.1"/>
    </source>
</evidence>
<proteinExistence type="predicted"/>
<dbReference type="AlphaFoldDB" id="A0A5J9W2M9"/>
<protein>
    <submittedName>
        <fullName evidence="1">Uncharacterized protein</fullName>
    </submittedName>
</protein>
<keyword evidence="2" id="KW-1185">Reference proteome</keyword>
<dbReference type="EMBL" id="RWGY01000005">
    <property type="protein sequence ID" value="TVU42982.1"/>
    <property type="molecule type" value="Genomic_DNA"/>
</dbReference>
<sequence>SFPCALIAVWRPSNFHAVALCRTYATGTPQGSTLATRSSQSKLLSPGSAPGCGDPDFPSERWVLSQGLVVAGGVVADLIRSYVK</sequence>
<gene>
    <name evidence="1" type="ORF">EJB05_09411</name>
</gene>
<organism evidence="1 2">
    <name type="scientific">Eragrostis curvula</name>
    <name type="common">weeping love grass</name>
    <dbReference type="NCBI Taxonomy" id="38414"/>
    <lineage>
        <taxon>Eukaryota</taxon>
        <taxon>Viridiplantae</taxon>
        <taxon>Streptophyta</taxon>
        <taxon>Embryophyta</taxon>
        <taxon>Tracheophyta</taxon>
        <taxon>Spermatophyta</taxon>
        <taxon>Magnoliopsida</taxon>
        <taxon>Liliopsida</taxon>
        <taxon>Poales</taxon>
        <taxon>Poaceae</taxon>
        <taxon>PACMAD clade</taxon>
        <taxon>Chloridoideae</taxon>
        <taxon>Eragrostideae</taxon>
        <taxon>Eragrostidinae</taxon>
        <taxon>Eragrostis</taxon>
    </lineage>
</organism>
<comment type="caution">
    <text evidence="1">The sequence shown here is derived from an EMBL/GenBank/DDBJ whole genome shotgun (WGS) entry which is preliminary data.</text>
</comment>
<name>A0A5J9W2M9_9POAL</name>
<accession>A0A5J9W2M9</accession>
<dbReference type="Proteomes" id="UP000324897">
    <property type="component" value="Unassembled WGS sequence"/>
</dbReference>
<dbReference type="Gramene" id="TVU42982">
    <property type="protein sequence ID" value="TVU42982"/>
    <property type="gene ID" value="EJB05_09411"/>
</dbReference>
<evidence type="ECO:0000313" key="2">
    <source>
        <dbReference type="Proteomes" id="UP000324897"/>
    </source>
</evidence>
<reference evidence="1 2" key="1">
    <citation type="journal article" date="2019" name="Sci. Rep.">
        <title>A high-quality genome of Eragrostis curvula grass provides insights into Poaceae evolution and supports new strategies to enhance forage quality.</title>
        <authorList>
            <person name="Carballo J."/>
            <person name="Santos B.A.C.M."/>
            <person name="Zappacosta D."/>
            <person name="Garbus I."/>
            <person name="Selva J.P."/>
            <person name="Gallo C.A."/>
            <person name="Diaz A."/>
            <person name="Albertini E."/>
            <person name="Caccamo M."/>
            <person name="Echenique V."/>
        </authorList>
    </citation>
    <scope>NUCLEOTIDE SEQUENCE [LARGE SCALE GENOMIC DNA]</scope>
    <source>
        <strain evidence="2">cv. Victoria</strain>
        <tissue evidence="1">Leaf</tissue>
    </source>
</reference>
<feature type="non-terminal residue" evidence="1">
    <location>
        <position position="1"/>
    </location>
</feature>